<feature type="compositionally biased region" description="Low complexity" evidence="1">
    <location>
        <begin position="116"/>
        <end position="135"/>
    </location>
</feature>
<evidence type="ECO:0000313" key="3">
    <source>
        <dbReference type="Proteomes" id="UP001168146"/>
    </source>
</evidence>
<feature type="compositionally biased region" description="Polar residues" evidence="1">
    <location>
        <begin position="105"/>
        <end position="115"/>
    </location>
</feature>
<dbReference type="Proteomes" id="UP001168146">
    <property type="component" value="Unassembled WGS sequence"/>
</dbReference>
<evidence type="ECO:0000313" key="2">
    <source>
        <dbReference type="EMBL" id="KAK0303267.1"/>
    </source>
</evidence>
<protein>
    <submittedName>
        <fullName evidence="2">Uncharacterized protein</fullName>
    </submittedName>
</protein>
<organism evidence="2 3">
    <name type="scientific">Friedmanniomyces endolithicus</name>
    <dbReference type="NCBI Taxonomy" id="329885"/>
    <lineage>
        <taxon>Eukaryota</taxon>
        <taxon>Fungi</taxon>
        <taxon>Dikarya</taxon>
        <taxon>Ascomycota</taxon>
        <taxon>Pezizomycotina</taxon>
        <taxon>Dothideomycetes</taxon>
        <taxon>Dothideomycetidae</taxon>
        <taxon>Mycosphaerellales</taxon>
        <taxon>Teratosphaeriaceae</taxon>
        <taxon>Friedmanniomyces</taxon>
    </lineage>
</organism>
<name>A0AAN6F4D3_9PEZI</name>
<feature type="compositionally biased region" description="Basic and acidic residues" evidence="1">
    <location>
        <begin position="280"/>
        <end position="294"/>
    </location>
</feature>
<evidence type="ECO:0000256" key="1">
    <source>
        <dbReference type="SAM" id="MobiDB-lite"/>
    </source>
</evidence>
<sequence length="682" mass="74793">MAAAGFDKRPSAASCLQTPASGGFPSEMRSPLAGSPGFLKQKENDLKTPITPPSAYLDFLKSMSPAMMSPAPTSTSARFSFHADRTSDKASDTTEKPSISPPTSQPALSRNTSYGSTASTASASSAQSAASSTTAPGPRRTRPESPRVTIPPSPFIKPALRSARTPRKLHIPQSPFSAGMPSAAMSTYSSTPLSGAPWSASYSPRDVDTEANGNPGKVSVKQVVTRTVTYCRTPLEAVPDGDLWKRRKIEHDEPATTSKECSEEPRVKEETPEESSDTVTKPEPKPLPEGEKTKHGLSLTETPEEGVIYDIVRGVVNQVNAVSHIDPSISVSKLDTHDKNLAMISAERLSPHINEAIHLTIVDHATDKELDMIASPEDTLVAVTARYASILMRPHYNMTFSFEDGEKMPLYALGSHRFQAYSSDDVHCAQTLRTLGITNQHRNLIHACVGTIVITVSDPTDLSRRDQMLTFPIAARFEELAQDYAQTVGAEVYELIFSIPIDFTRDLEITSSCEDLWQKSLHQLGITEGDYITVKSKIDTTYDMTFTVRDAMHTTKSFTLAKFETVRTLDSMFQRPYSGTKDLDFELEEFVFSARSVGGHTLEQVGIYDGVVVHVRPYERVRQKPTAQTTNFTLDDRQTNGTDSVRSLGDSVLHADLNSSKLADSDTRNIIRDYARDQDSLI</sequence>
<dbReference type="AlphaFoldDB" id="A0AAN6F4D3"/>
<dbReference type="EMBL" id="JASUXU010000153">
    <property type="protein sequence ID" value="KAK0303267.1"/>
    <property type="molecule type" value="Genomic_DNA"/>
</dbReference>
<feature type="compositionally biased region" description="Basic and acidic residues" evidence="1">
    <location>
        <begin position="1"/>
        <end position="10"/>
    </location>
</feature>
<accession>A0AAN6F4D3</accession>
<feature type="compositionally biased region" description="Basic and acidic residues" evidence="1">
    <location>
        <begin position="81"/>
        <end position="95"/>
    </location>
</feature>
<feature type="compositionally biased region" description="Polar residues" evidence="1">
    <location>
        <begin position="184"/>
        <end position="193"/>
    </location>
</feature>
<proteinExistence type="predicted"/>
<dbReference type="PANTHER" id="PTHR42053:SF1">
    <property type="match status" value="1"/>
</dbReference>
<gene>
    <name evidence="2" type="ORF">LTR82_017609</name>
</gene>
<dbReference type="PANTHER" id="PTHR42053">
    <property type="match status" value="1"/>
</dbReference>
<reference evidence="2" key="1">
    <citation type="submission" date="2021-12" db="EMBL/GenBank/DDBJ databases">
        <title>Black yeast isolated from Biological Soil Crust.</title>
        <authorList>
            <person name="Kurbessoian T."/>
        </authorList>
    </citation>
    <scope>NUCLEOTIDE SEQUENCE</scope>
    <source>
        <strain evidence="2">CCFEE 5208</strain>
    </source>
</reference>
<feature type="region of interest" description="Disordered" evidence="1">
    <location>
        <begin position="1"/>
        <end position="218"/>
    </location>
</feature>
<feature type="region of interest" description="Disordered" evidence="1">
    <location>
        <begin position="250"/>
        <end position="299"/>
    </location>
</feature>
<feature type="compositionally biased region" description="Basic and acidic residues" evidence="1">
    <location>
        <begin position="250"/>
        <end position="270"/>
    </location>
</feature>
<comment type="caution">
    <text evidence="2">The sequence shown here is derived from an EMBL/GenBank/DDBJ whole genome shotgun (WGS) entry which is preliminary data.</text>
</comment>